<accession>A0A942YMW2</accession>
<keyword evidence="2" id="KW-1185">Reference proteome</keyword>
<name>A0A942YMW2_9BACI</name>
<proteinExistence type="predicted"/>
<dbReference type="EMBL" id="JAGYPJ010000001">
    <property type="protein sequence ID" value="MBS4201110.1"/>
    <property type="molecule type" value="Genomic_DNA"/>
</dbReference>
<gene>
    <name evidence="1" type="ORF">KHA93_15835</name>
</gene>
<dbReference type="AlphaFoldDB" id="A0A942YMW2"/>
<sequence>MNKKIWLFLPLFSAILFVLIVSLTKPKSKNEYINVNGIENLSNETSSSSGNFLLFYPRDYRFSQEFTLIKEVTNTGEVVKQYKLFDEDFGRMTLHQKPNNINQLFISFFGDASIDNYYFTYDIQKNRFKKVNLDYFDYNVGVDHIRHYGDDTVFQTLASHKTGDQGSYFSISNATTQQSFETEYRRSPLSSPILHFRGKMIYGTAGTLGDNEEYKEHGIAIADLNKGTVTYETFGADNIALTPIFSTSDHAYIMGENGKMYVYDSDFKFKIFEPFKNLPKQDYYDIYGNGQLALDEHRILFCLGGIGREDKYSLGVLNLKDNPVFELFNEEFANTDSWYEPLYQNVEEKEIYVKEMSNARRKNHIIILDSESLDIQARFPVRYNHLLDFIAKVK</sequence>
<evidence type="ECO:0000313" key="1">
    <source>
        <dbReference type="EMBL" id="MBS4201110.1"/>
    </source>
</evidence>
<dbReference type="Proteomes" id="UP000682713">
    <property type="component" value="Unassembled WGS sequence"/>
</dbReference>
<organism evidence="1 2">
    <name type="scientific">Lederbergia citrisecunda</name>
    <dbReference type="NCBI Taxonomy" id="2833583"/>
    <lineage>
        <taxon>Bacteria</taxon>
        <taxon>Bacillati</taxon>
        <taxon>Bacillota</taxon>
        <taxon>Bacilli</taxon>
        <taxon>Bacillales</taxon>
        <taxon>Bacillaceae</taxon>
        <taxon>Lederbergia</taxon>
    </lineage>
</organism>
<dbReference type="RefSeq" id="WP_213111623.1">
    <property type="nucleotide sequence ID" value="NZ_JAGYPJ010000001.1"/>
</dbReference>
<reference evidence="1 2" key="1">
    <citation type="submission" date="2021-05" db="EMBL/GenBank/DDBJ databases">
        <title>Novel Bacillus species.</title>
        <authorList>
            <person name="Liu G."/>
        </authorList>
    </citation>
    <scope>NUCLEOTIDE SEQUENCE [LARGE SCALE GENOMIC DNA]</scope>
    <source>
        <strain evidence="1 2">FJAT-49732</strain>
    </source>
</reference>
<protein>
    <submittedName>
        <fullName evidence="1">Uncharacterized protein</fullName>
    </submittedName>
</protein>
<evidence type="ECO:0000313" key="2">
    <source>
        <dbReference type="Proteomes" id="UP000682713"/>
    </source>
</evidence>
<comment type="caution">
    <text evidence="1">The sequence shown here is derived from an EMBL/GenBank/DDBJ whole genome shotgun (WGS) entry which is preliminary data.</text>
</comment>